<comment type="caution">
    <text evidence="15">The sequence shown here is derived from an EMBL/GenBank/DDBJ whole genome shotgun (WGS) entry which is preliminary data.</text>
</comment>
<evidence type="ECO:0000256" key="8">
    <source>
        <dbReference type="ARBA" id="ARBA00022989"/>
    </source>
</evidence>
<feature type="transmembrane region" description="Helical" evidence="14">
    <location>
        <begin position="25"/>
        <end position="45"/>
    </location>
</feature>
<organism evidence="15 16">
    <name type="scientific">Aureobasidium pullulans</name>
    <name type="common">Black yeast</name>
    <name type="synonym">Pullularia pullulans</name>
    <dbReference type="NCBI Taxonomy" id="5580"/>
    <lineage>
        <taxon>Eukaryota</taxon>
        <taxon>Fungi</taxon>
        <taxon>Dikarya</taxon>
        <taxon>Ascomycota</taxon>
        <taxon>Pezizomycotina</taxon>
        <taxon>Dothideomycetes</taxon>
        <taxon>Dothideomycetidae</taxon>
        <taxon>Dothideales</taxon>
        <taxon>Saccotheciaceae</taxon>
        <taxon>Aureobasidium</taxon>
    </lineage>
</organism>
<keyword evidence="11 14" id="KW-0275">Fatty acid biosynthesis</keyword>
<evidence type="ECO:0000256" key="9">
    <source>
        <dbReference type="ARBA" id="ARBA00023098"/>
    </source>
</evidence>
<comment type="function">
    <text evidence="14">Catalyzes the third of the four reactions of the long-chain fatty acids elongation cycle. This endoplasmic reticulum-bound enzymatic process, allows the addition of two carbons to the chain of long- and very long-chain fatty acids/VLCFAs per cycle. This enzyme catalyzes the dehydration of the 3-hydroxyacyl-CoA intermediate into trans-2,3-enoyl-CoA, within each cycle of fatty acid elongation. Thereby, it participates to the production of VLCFAs of different chain lengths that are involved in multiple biological processes as precursors of membrane lipids and lipid mediators.</text>
</comment>
<evidence type="ECO:0000256" key="13">
    <source>
        <dbReference type="ARBA" id="ARBA00036671"/>
    </source>
</evidence>
<evidence type="ECO:0000256" key="6">
    <source>
        <dbReference type="ARBA" id="ARBA00022692"/>
    </source>
</evidence>
<keyword evidence="7 14" id="KW-0276">Fatty acid metabolism</keyword>
<dbReference type="AlphaFoldDB" id="A0AB74JLS4"/>
<keyword evidence="14" id="KW-0256">Endoplasmic reticulum</keyword>
<keyword evidence="5 14" id="KW-0444">Lipid biosynthesis</keyword>
<feature type="transmembrane region" description="Helical" evidence="14">
    <location>
        <begin position="154"/>
        <end position="173"/>
    </location>
</feature>
<dbReference type="GO" id="GO:0005789">
    <property type="term" value="C:endoplasmic reticulum membrane"/>
    <property type="evidence" value="ECO:0007669"/>
    <property type="project" value="UniProtKB-SubCell"/>
</dbReference>
<dbReference type="GO" id="GO:0102158">
    <property type="term" value="F:very-long-chain (3R)-3-hydroxyacyl-CoA dehydratase activity"/>
    <property type="evidence" value="ECO:0007669"/>
    <property type="project" value="UniProtKB-EC"/>
</dbReference>
<evidence type="ECO:0000256" key="14">
    <source>
        <dbReference type="RuleBase" id="RU363109"/>
    </source>
</evidence>
<reference evidence="15 16" key="1">
    <citation type="submission" date="2018-10" db="EMBL/GenBank/DDBJ databases">
        <title>Fifty Aureobasidium pullulans genomes reveal a recombining polyextremotolerant generalist.</title>
        <authorList>
            <person name="Gostincar C."/>
            <person name="Turk M."/>
            <person name="Zajc J."/>
            <person name="Gunde-Cimerman N."/>
        </authorList>
    </citation>
    <scope>NUCLEOTIDE SEQUENCE [LARGE SCALE GENOMIC DNA]</scope>
    <source>
        <strain evidence="15 16">EXF-10081</strain>
    </source>
</reference>
<name>A0AB74JLS4_AURPU</name>
<dbReference type="InterPro" id="IPR007482">
    <property type="entry name" value="Tyr_Pase-like_PTPLA"/>
</dbReference>
<sequence length="245" mass="27298">MADRPQQPARPAAERKSSPLKTGYLVLYNAISTILWGTILGRVLLIAGVHGTRYVFPGVGEFAKWTQTLALLEVVHAAVDEGRHDGAEKRRNHIANTPPSLGIVRAPLFTTLMQVASRILLIWGIVTPFPNTVAFSPIYSTMLIAWSITEVIRYSYFAINLSTGSVPAAWLWLRYNTFFILYPLGISSECWLVWLAASGPAKQHTGVREGLFAVLLIYVPGSYILFTHMMAQRRKIMRGTRAKVN</sequence>
<keyword evidence="10 14" id="KW-0472">Membrane</keyword>
<feature type="transmembrane region" description="Helical" evidence="14">
    <location>
        <begin position="180"/>
        <end position="199"/>
    </location>
</feature>
<evidence type="ECO:0000256" key="7">
    <source>
        <dbReference type="ARBA" id="ARBA00022832"/>
    </source>
</evidence>
<dbReference type="GO" id="GO:0042761">
    <property type="term" value="P:very long-chain fatty acid biosynthetic process"/>
    <property type="evidence" value="ECO:0007669"/>
    <property type="project" value="TreeGrafter"/>
</dbReference>
<comment type="subcellular location">
    <subcellularLocation>
        <location evidence="14">Endoplasmic reticulum membrane</location>
        <topology evidence="14">Multi-pass membrane protein</topology>
    </subcellularLocation>
    <subcellularLocation>
        <location evidence="1">Membrane</location>
        <topology evidence="1">Multi-pass membrane protein</topology>
    </subcellularLocation>
</comment>
<dbReference type="EMBL" id="QZAT01000123">
    <property type="protein sequence ID" value="THX24385.1"/>
    <property type="molecule type" value="Genomic_DNA"/>
</dbReference>
<dbReference type="PANTHER" id="PTHR11035">
    <property type="entry name" value="VERY-LONG-CHAIN (3R)-3-HYDROXYACYL-COA DEHYDRATASE"/>
    <property type="match status" value="1"/>
</dbReference>
<evidence type="ECO:0000256" key="5">
    <source>
        <dbReference type="ARBA" id="ARBA00022516"/>
    </source>
</evidence>
<keyword evidence="8 14" id="KW-1133">Transmembrane helix</keyword>
<evidence type="ECO:0000313" key="15">
    <source>
        <dbReference type="EMBL" id="THX24385.1"/>
    </source>
</evidence>
<proteinExistence type="inferred from homology"/>
<evidence type="ECO:0000256" key="1">
    <source>
        <dbReference type="ARBA" id="ARBA00004141"/>
    </source>
</evidence>
<comment type="catalytic activity">
    <reaction evidence="13 14">
        <text>a very-long-chain (3R)-3-hydroxyacyl-CoA = a very-long-chain (2E)-enoyl-CoA + H2O</text>
        <dbReference type="Rhea" id="RHEA:45812"/>
        <dbReference type="ChEBI" id="CHEBI:15377"/>
        <dbReference type="ChEBI" id="CHEBI:83728"/>
        <dbReference type="ChEBI" id="CHEBI:85440"/>
        <dbReference type="EC" id="4.2.1.134"/>
    </reaction>
</comment>
<evidence type="ECO:0000256" key="2">
    <source>
        <dbReference type="ARBA" id="ARBA00005194"/>
    </source>
</evidence>
<evidence type="ECO:0000256" key="12">
    <source>
        <dbReference type="ARBA" id="ARBA00023239"/>
    </source>
</evidence>
<gene>
    <name evidence="15" type="ORF">D6D12_07710</name>
</gene>
<accession>A0AB74JLS4</accession>
<keyword evidence="6 14" id="KW-0812">Transmembrane</keyword>
<comment type="similarity">
    <text evidence="3 14">Belongs to the very long-chain fatty acids dehydratase HACD family.</text>
</comment>
<dbReference type="EC" id="4.2.1.134" evidence="4 14"/>
<dbReference type="Pfam" id="PF04387">
    <property type="entry name" value="PTPLA"/>
    <property type="match status" value="1"/>
</dbReference>
<evidence type="ECO:0000313" key="16">
    <source>
        <dbReference type="Proteomes" id="UP000310374"/>
    </source>
</evidence>
<evidence type="ECO:0000256" key="3">
    <source>
        <dbReference type="ARBA" id="ARBA00007811"/>
    </source>
</evidence>
<dbReference type="PANTHER" id="PTHR11035:SF3">
    <property type="entry name" value="VERY-LONG-CHAIN (3R)-3-HYDROXYACYL-COA DEHYDRATASE"/>
    <property type="match status" value="1"/>
</dbReference>
<keyword evidence="9 14" id="KW-0443">Lipid metabolism</keyword>
<dbReference type="GO" id="GO:0030497">
    <property type="term" value="P:fatty acid elongation"/>
    <property type="evidence" value="ECO:0007669"/>
    <property type="project" value="TreeGrafter"/>
</dbReference>
<keyword evidence="12 14" id="KW-0456">Lyase</keyword>
<dbReference type="Proteomes" id="UP000310374">
    <property type="component" value="Unassembled WGS sequence"/>
</dbReference>
<comment type="pathway">
    <text evidence="2 14">Lipid metabolism; fatty acid biosynthesis.</text>
</comment>
<evidence type="ECO:0000256" key="10">
    <source>
        <dbReference type="ARBA" id="ARBA00023136"/>
    </source>
</evidence>
<feature type="transmembrane region" description="Helical" evidence="14">
    <location>
        <begin position="120"/>
        <end position="148"/>
    </location>
</feature>
<dbReference type="GO" id="GO:0030148">
    <property type="term" value="P:sphingolipid biosynthetic process"/>
    <property type="evidence" value="ECO:0007669"/>
    <property type="project" value="TreeGrafter"/>
</dbReference>
<feature type="transmembrane region" description="Helical" evidence="14">
    <location>
        <begin position="211"/>
        <end position="231"/>
    </location>
</feature>
<evidence type="ECO:0000256" key="4">
    <source>
        <dbReference type="ARBA" id="ARBA00013122"/>
    </source>
</evidence>
<protein>
    <recommendedName>
        <fullName evidence="4 14">Very-long-chain (3R)-3-hydroxyacyl-CoA dehydratase</fullName>
        <ecNumber evidence="4 14">4.2.1.134</ecNumber>
    </recommendedName>
</protein>
<evidence type="ECO:0000256" key="11">
    <source>
        <dbReference type="ARBA" id="ARBA00023160"/>
    </source>
</evidence>